<keyword evidence="1" id="KW-0472">Membrane</keyword>
<feature type="domain" description="CAAX prenyl protease 2/Lysostaphin resistance protein A-like" evidence="2">
    <location>
        <begin position="94"/>
        <end position="186"/>
    </location>
</feature>
<dbReference type="InterPro" id="IPR003675">
    <property type="entry name" value="Rce1/LyrA-like_dom"/>
</dbReference>
<keyword evidence="1" id="KW-0812">Transmembrane</keyword>
<sequence>MSNLFGFYVAGISVCIGVVFFFVTKFIEKQPFRDSGLDMEQIGANFKDRKIWFWVALPLIMDAVSILISKLFLPEYIDHVVSRTGIFVSFDKSILLVFQLAFLALGEEIAWRAFFQKQLSKALPMMPVLLISSVLFALGHLREGNALIVAYDIFFVFINSILYGIIFYKSNNAWVSGISHFIANLFSVIILVFL</sequence>
<gene>
    <name evidence="3" type="ORF">SDC9_186794</name>
</gene>
<reference evidence="3" key="1">
    <citation type="submission" date="2019-08" db="EMBL/GenBank/DDBJ databases">
        <authorList>
            <person name="Kucharzyk K."/>
            <person name="Murdoch R.W."/>
            <person name="Higgins S."/>
            <person name="Loffler F."/>
        </authorList>
    </citation>
    <scope>NUCLEOTIDE SEQUENCE</scope>
</reference>
<feature type="transmembrane region" description="Helical" evidence="1">
    <location>
        <begin position="123"/>
        <end position="141"/>
    </location>
</feature>
<evidence type="ECO:0000259" key="2">
    <source>
        <dbReference type="Pfam" id="PF02517"/>
    </source>
</evidence>
<proteinExistence type="predicted"/>
<dbReference type="GO" id="GO:0080120">
    <property type="term" value="P:CAAX-box protein maturation"/>
    <property type="evidence" value="ECO:0007669"/>
    <property type="project" value="UniProtKB-ARBA"/>
</dbReference>
<dbReference type="Pfam" id="PF02517">
    <property type="entry name" value="Rce1-like"/>
    <property type="match status" value="1"/>
</dbReference>
<comment type="caution">
    <text evidence="3">The sequence shown here is derived from an EMBL/GenBank/DDBJ whole genome shotgun (WGS) entry which is preliminary data.</text>
</comment>
<dbReference type="AlphaFoldDB" id="A0A645HKY2"/>
<keyword evidence="1" id="KW-1133">Transmembrane helix</keyword>
<dbReference type="EMBL" id="VSSQ01094972">
    <property type="protein sequence ID" value="MPN39266.1"/>
    <property type="molecule type" value="Genomic_DNA"/>
</dbReference>
<dbReference type="GO" id="GO:0004175">
    <property type="term" value="F:endopeptidase activity"/>
    <property type="evidence" value="ECO:0007669"/>
    <property type="project" value="UniProtKB-ARBA"/>
</dbReference>
<evidence type="ECO:0000256" key="1">
    <source>
        <dbReference type="SAM" id="Phobius"/>
    </source>
</evidence>
<organism evidence="3">
    <name type="scientific">bioreactor metagenome</name>
    <dbReference type="NCBI Taxonomy" id="1076179"/>
    <lineage>
        <taxon>unclassified sequences</taxon>
        <taxon>metagenomes</taxon>
        <taxon>ecological metagenomes</taxon>
    </lineage>
</organism>
<evidence type="ECO:0000313" key="3">
    <source>
        <dbReference type="EMBL" id="MPN39266.1"/>
    </source>
</evidence>
<feature type="transmembrane region" description="Helical" evidence="1">
    <location>
        <begin position="173"/>
        <end position="193"/>
    </location>
</feature>
<feature type="transmembrane region" description="Helical" evidence="1">
    <location>
        <begin position="93"/>
        <end position="111"/>
    </location>
</feature>
<name>A0A645HKY2_9ZZZZ</name>
<accession>A0A645HKY2</accession>
<feature type="transmembrane region" description="Helical" evidence="1">
    <location>
        <begin position="6"/>
        <end position="27"/>
    </location>
</feature>
<protein>
    <recommendedName>
        <fullName evidence="2">CAAX prenyl protease 2/Lysostaphin resistance protein A-like domain-containing protein</fullName>
    </recommendedName>
</protein>
<feature type="transmembrane region" description="Helical" evidence="1">
    <location>
        <begin position="51"/>
        <end position="73"/>
    </location>
</feature>
<feature type="transmembrane region" description="Helical" evidence="1">
    <location>
        <begin position="147"/>
        <end position="166"/>
    </location>
</feature>